<comment type="caution">
    <text evidence="2">The sequence shown here is derived from an EMBL/GenBank/DDBJ whole genome shotgun (WGS) entry which is preliminary data.</text>
</comment>
<sequence length="98" mass="10590">MSFQAYLDAVETKTGHTPRELIRLAEERGFDASTKAGPILEWLKEDYGLGRGHGMAMVHVITKGPQISTKHVGTAGTHRDESDTLWLDGKATNPAASG</sequence>
<protein>
    <recommendedName>
        <fullName evidence="4">DUF4287 domain-containing protein</fullName>
    </recommendedName>
</protein>
<dbReference type="EMBL" id="JAVDYE010000001">
    <property type="protein sequence ID" value="MDR7383118.1"/>
    <property type="molecule type" value="Genomic_DNA"/>
</dbReference>
<evidence type="ECO:0000313" key="2">
    <source>
        <dbReference type="EMBL" id="MDR7383118.1"/>
    </source>
</evidence>
<proteinExistence type="predicted"/>
<dbReference type="Proteomes" id="UP001183585">
    <property type="component" value="Unassembled WGS sequence"/>
</dbReference>
<name>A0ABU2CP42_9MICO</name>
<feature type="region of interest" description="Disordered" evidence="1">
    <location>
        <begin position="69"/>
        <end position="98"/>
    </location>
</feature>
<keyword evidence="3" id="KW-1185">Reference proteome</keyword>
<gene>
    <name evidence="2" type="ORF">J2S48_002633</name>
</gene>
<dbReference type="RefSeq" id="WP_274991920.1">
    <property type="nucleotide sequence ID" value="NZ_JAJQQP010000001.1"/>
</dbReference>
<accession>A0ABU2CP42</accession>
<dbReference type="InterPro" id="IPR025629">
    <property type="entry name" value="DUF4287"/>
</dbReference>
<reference evidence="2 3" key="1">
    <citation type="submission" date="2023-07" db="EMBL/GenBank/DDBJ databases">
        <title>Sequencing the genomes of 1000 actinobacteria strains.</title>
        <authorList>
            <person name="Klenk H.-P."/>
        </authorList>
    </citation>
    <scope>NUCLEOTIDE SEQUENCE [LARGE SCALE GENOMIC DNA]</scope>
    <source>
        <strain evidence="2 3">DSM 45554</strain>
    </source>
</reference>
<dbReference type="Pfam" id="PF14117">
    <property type="entry name" value="DUF4287"/>
    <property type="match status" value="1"/>
</dbReference>
<evidence type="ECO:0000256" key="1">
    <source>
        <dbReference type="SAM" id="MobiDB-lite"/>
    </source>
</evidence>
<evidence type="ECO:0008006" key="4">
    <source>
        <dbReference type="Google" id="ProtNLM"/>
    </source>
</evidence>
<organism evidence="2 3">
    <name type="scientific">Promicromonospora iranensis</name>
    <dbReference type="NCBI Taxonomy" id="1105144"/>
    <lineage>
        <taxon>Bacteria</taxon>
        <taxon>Bacillati</taxon>
        <taxon>Actinomycetota</taxon>
        <taxon>Actinomycetes</taxon>
        <taxon>Micrococcales</taxon>
        <taxon>Promicromonosporaceae</taxon>
        <taxon>Promicromonospora</taxon>
    </lineage>
</organism>
<evidence type="ECO:0000313" key="3">
    <source>
        <dbReference type="Proteomes" id="UP001183585"/>
    </source>
</evidence>